<evidence type="ECO:0000259" key="2">
    <source>
        <dbReference type="PROSITE" id="PS51372"/>
    </source>
</evidence>
<dbReference type="PANTHER" id="PTHR30185">
    <property type="entry name" value="CRYPTIC BETA-GLUCOSIDE BGL OPERON ANTITERMINATOR"/>
    <property type="match status" value="1"/>
</dbReference>
<dbReference type="OrthoDB" id="9813552at2"/>
<keyword evidence="1" id="KW-0677">Repeat</keyword>
<gene>
    <name evidence="3" type="ORF">CBF37_11135</name>
</gene>
<dbReference type="RefSeq" id="WP_125984809.1">
    <property type="nucleotide sequence ID" value="NZ_NGJS01000027.1"/>
</dbReference>
<dbReference type="SMART" id="SM01061">
    <property type="entry name" value="CAT_RBD"/>
    <property type="match status" value="1"/>
</dbReference>
<proteinExistence type="predicted"/>
<name>A0A429ZRQ6_9ENTE</name>
<dbReference type="Pfam" id="PF03123">
    <property type="entry name" value="CAT_RBD"/>
    <property type="match status" value="1"/>
</dbReference>
<dbReference type="InterPro" id="IPR004341">
    <property type="entry name" value="CAT_RNA-bd_dom"/>
</dbReference>
<sequence>MYIIDKILNNNVVVSQNNAGEEIIIMGRGIAFNKKSGDYLTENQIEKIFLKSQNEKLSDVEKLFSDVDERIIEISKQIVFLAESELNYQYSDKTYITLLDHINYAVQRYQDNIVLSNPLVLEIKKFYPGEFSVATQGVELIKRELNIDFKEDEAGFIALHLVSNNMGQENVTDTMQTTEIVRDILVIIRRYFGIHYNENSLNYTRMVTHIQYFVQRILKDKGYEDKDEFLYELIQSKYPKAFQCSLRVKDYLKKQHHLNVEDSELIYLVIHINRVLDEVEKLSEL</sequence>
<dbReference type="EMBL" id="NGJS01000027">
    <property type="protein sequence ID" value="RST96396.1"/>
    <property type="molecule type" value="Genomic_DNA"/>
</dbReference>
<evidence type="ECO:0000313" key="4">
    <source>
        <dbReference type="Proteomes" id="UP000287857"/>
    </source>
</evidence>
<comment type="caution">
    <text evidence="3">The sequence shown here is derived from an EMBL/GenBank/DDBJ whole genome shotgun (WGS) entry which is preliminary data.</text>
</comment>
<dbReference type="Proteomes" id="UP000287857">
    <property type="component" value="Unassembled WGS sequence"/>
</dbReference>
<dbReference type="InterPro" id="IPR050661">
    <property type="entry name" value="BglG_antiterminators"/>
</dbReference>
<dbReference type="NCBIfam" id="NF046042">
    <property type="entry name" value="LicT"/>
    <property type="match status" value="1"/>
</dbReference>
<dbReference type="GO" id="GO:0006355">
    <property type="term" value="P:regulation of DNA-templated transcription"/>
    <property type="evidence" value="ECO:0007669"/>
    <property type="project" value="InterPro"/>
</dbReference>
<dbReference type="Gene3D" id="2.30.24.10">
    <property type="entry name" value="CAT RNA-binding domain"/>
    <property type="match status" value="1"/>
</dbReference>
<dbReference type="GO" id="GO:0003723">
    <property type="term" value="F:RNA binding"/>
    <property type="evidence" value="ECO:0007669"/>
    <property type="project" value="InterPro"/>
</dbReference>
<feature type="domain" description="PRD" evidence="2">
    <location>
        <begin position="172"/>
        <end position="282"/>
    </location>
</feature>
<feature type="domain" description="PRD" evidence="2">
    <location>
        <begin position="66"/>
        <end position="171"/>
    </location>
</feature>
<protein>
    <submittedName>
        <fullName evidence="3">Transcription antiterminator BglG</fullName>
    </submittedName>
</protein>
<organism evidence="3 4">
    <name type="scientific">Vagococcus vulneris</name>
    <dbReference type="NCBI Taxonomy" id="1977869"/>
    <lineage>
        <taxon>Bacteria</taxon>
        <taxon>Bacillati</taxon>
        <taxon>Bacillota</taxon>
        <taxon>Bacilli</taxon>
        <taxon>Lactobacillales</taxon>
        <taxon>Enterococcaceae</taxon>
        <taxon>Vagococcus</taxon>
    </lineage>
</organism>
<accession>A0A429ZRQ6</accession>
<dbReference type="PANTHER" id="PTHR30185:SF15">
    <property type="entry name" value="CRYPTIC BETA-GLUCOSIDE BGL OPERON ANTITERMINATOR"/>
    <property type="match status" value="1"/>
</dbReference>
<dbReference type="SUPFAM" id="SSF50151">
    <property type="entry name" value="SacY-like RNA-binding domain"/>
    <property type="match status" value="1"/>
</dbReference>
<evidence type="ECO:0000256" key="1">
    <source>
        <dbReference type="ARBA" id="ARBA00022737"/>
    </source>
</evidence>
<dbReference type="InterPro" id="IPR036634">
    <property type="entry name" value="PRD_sf"/>
</dbReference>
<dbReference type="InterPro" id="IPR011608">
    <property type="entry name" value="PRD"/>
</dbReference>
<dbReference type="Pfam" id="PF00874">
    <property type="entry name" value="PRD"/>
    <property type="match status" value="2"/>
</dbReference>
<keyword evidence="4" id="KW-1185">Reference proteome</keyword>
<dbReference type="PROSITE" id="PS51372">
    <property type="entry name" value="PRD_2"/>
    <property type="match status" value="2"/>
</dbReference>
<dbReference type="SUPFAM" id="SSF63520">
    <property type="entry name" value="PTS-regulatory domain, PRD"/>
    <property type="match status" value="2"/>
</dbReference>
<dbReference type="InterPro" id="IPR036650">
    <property type="entry name" value="CAT_RNA-bd_dom_sf"/>
</dbReference>
<evidence type="ECO:0000313" key="3">
    <source>
        <dbReference type="EMBL" id="RST96396.1"/>
    </source>
</evidence>
<dbReference type="Gene3D" id="1.10.1790.10">
    <property type="entry name" value="PRD domain"/>
    <property type="match status" value="2"/>
</dbReference>
<dbReference type="AlphaFoldDB" id="A0A429ZRQ6"/>
<reference evidence="3 4" key="1">
    <citation type="submission" date="2017-05" db="EMBL/GenBank/DDBJ databases">
        <title>Vagococcus spp. assemblies.</title>
        <authorList>
            <person name="Gulvik C.A."/>
        </authorList>
    </citation>
    <scope>NUCLEOTIDE SEQUENCE [LARGE SCALE GENOMIC DNA]</scope>
    <source>
        <strain evidence="3 4">SS1995</strain>
    </source>
</reference>